<comment type="caution">
    <text evidence="1">The sequence shown here is derived from an EMBL/GenBank/DDBJ whole genome shotgun (WGS) entry which is preliminary data.</text>
</comment>
<gene>
    <name evidence="1" type="ORF">ACHAW5_009369</name>
</gene>
<reference evidence="1 2" key="1">
    <citation type="submission" date="2024-10" db="EMBL/GenBank/DDBJ databases">
        <title>Updated reference genomes for cyclostephanoid diatoms.</title>
        <authorList>
            <person name="Roberts W.R."/>
            <person name="Alverson A.J."/>
        </authorList>
    </citation>
    <scope>NUCLEOTIDE SEQUENCE [LARGE SCALE GENOMIC DNA]</scope>
    <source>
        <strain evidence="1 2">AJA276-08</strain>
    </source>
</reference>
<dbReference type="EMBL" id="JALLAZ020000970">
    <property type="protein sequence ID" value="KAL3783490.1"/>
    <property type="molecule type" value="Genomic_DNA"/>
</dbReference>
<dbReference type="AlphaFoldDB" id="A0ABD3P5N9"/>
<evidence type="ECO:0000313" key="1">
    <source>
        <dbReference type="EMBL" id="KAL3783490.1"/>
    </source>
</evidence>
<evidence type="ECO:0000313" key="2">
    <source>
        <dbReference type="Proteomes" id="UP001530315"/>
    </source>
</evidence>
<protein>
    <submittedName>
        <fullName evidence="1">Uncharacterized protein</fullName>
    </submittedName>
</protein>
<organism evidence="1 2">
    <name type="scientific">Stephanodiscus triporus</name>
    <dbReference type="NCBI Taxonomy" id="2934178"/>
    <lineage>
        <taxon>Eukaryota</taxon>
        <taxon>Sar</taxon>
        <taxon>Stramenopiles</taxon>
        <taxon>Ochrophyta</taxon>
        <taxon>Bacillariophyta</taxon>
        <taxon>Coscinodiscophyceae</taxon>
        <taxon>Thalassiosirophycidae</taxon>
        <taxon>Stephanodiscales</taxon>
        <taxon>Stephanodiscaceae</taxon>
        <taxon>Stephanodiscus</taxon>
    </lineage>
</organism>
<name>A0ABD3P5N9_9STRA</name>
<sequence>MPRIHRKRGAHFTWRPDIDALKCLCDLCRLSDFRSALRISFSREAFSIFCDNRIFSGVG</sequence>
<accession>A0ABD3P5N9</accession>
<dbReference type="Proteomes" id="UP001530315">
    <property type="component" value="Unassembled WGS sequence"/>
</dbReference>
<keyword evidence="2" id="KW-1185">Reference proteome</keyword>
<proteinExistence type="predicted"/>